<gene>
    <name evidence="1" type="ORF">MATL_G00016410</name>
</gene>
<dbReference type="AlphaFoldDB" id="A0A9D3TK30"/>
<accession>A0A9D3TK30</accession>
<name>A0A9D3TK30_MEGAT</name>
<sequence>MCCYLSQPTACVIKTWLQHMLFKQKTLPFSCYFFSFFCKFFFMVKSAELKWPGRLLHAVPTGAQIMRKCTAFRAIQRGFNRHTRKTRVLCLTVYNAVEILNLLNSNQMALHDRRQGPLLLLPAPVRGQLFKNFQLKCCS</sequence>
<reference evidence="1" key="1">
    <citation type="submission" date="2021-01" db="EMBL/GenBank/DDBJ databases">
        <authorList>
            <person name="Zahm M."/>
            <person name="Roques C."/>
            <person name="Cabau C."/>
            <person name="Klopp C."/>
            <person name="Donnadieu C."/>
            <person name="Jouanno E."/>
            <person name="Lampietro C."/>
            <person name="Louis A."/>
            <person name="Herpin A."/>
            <person name="Echchiki A."/>
            <person name="Berthelot C."/>
            <person name="Parey E."/>
            <person name="Roest-Crollius H."/>
            <person name="Braasch I."/>
            <person name="Postlethwait J."/>
            <person name="Bobe J."/>
            <person name="Montfort J."/>
            <person name="Bouchez O."/>
            <person name="Begum T."/>
            <person name="Mejri S."/>
            <person name="Adams A."/>
            <person name="Chen W.-J."/>
            <person name="Guiguen Y."/>
        </authorList>
    </citation>
    <scope>NUCLEOTIDE SEQUENCE</scope>
    <source>
        <strain evidence="1">YG-15Mar2019-1</strain>
        <tissue evidence="1">Brain</tissue>
    </source>
</reference>
<dbReference type="Proteomes" id="UP001046870">
    <property type="component" value="Chromosome 1"/>
</dbReference>
<keyword evidence="2" id="KW-1185">Reference proteome</keyword>
<comment type="caution">
    <text evidence="1">The sequence shown here is derived from an EMBL/GenBank/DDBJ whole genome shotgun (WGS) entry which is preliminary data.</text>
</comment>
<evidence type="ECO:0000313" key="2">
    <source>
        <dbReference type="Proteomes" id="UP001046870"/>
    </source>
</evidence>
<proteinExistence type="predicted"/>
<protein>
    <submittedName>
        <fullName evidence="1">Uncharacterized protein</fullName>
    </submittedName>
</protein>
<organism evidence="1 2">
    <name type="scientific">Megalops atlanticus</name>
    <name type="common">Tarpon</name>
    <name type="synonym">Clupea gigantea</name>
    <dbReference type="NCBI Taxonomy" id="7932"/>
    <lineage>
        <taxon>Eukaryota</taxon>
        <taxon>Metazoa</taxon>
        <taxon>Chordata</taxon>
        <taxon>Craniata</taxon>
        <taxon>Vertebrata</taxon>
        <taxon>Euteleostomi</taxon>
        <taxon>Actinopterygii</taxon>
        <taxon>Neopterygii</taxon>
        <taxon>Teleostei</taxon>
        <taxon>Elopiformes</taxon>
        <taxon>Megalopidae</taxon>
        <taxon>Megalops</taxon>
    </lineage>
</organism>
<dbReference type="EMBL" id="JAFDVH010000001">
    <property type="protein sequence ID" value="KAG7492594.1"/>
    <property type="molecule type" value="Genomic_DNA"/>
</dbReference>
<evidence type="ECO:0000313" key="1">
    <source>
        <dbReference type="EMBL" id="KAG7492594.1"/>
    </source>
</evidence>